<accession>A0AAD6NLY8</accession>
<name>A0AAD6NLY8_DREDA</name>
<dbReference type="AlphaFoldDB" id="A0AAD6NLY8"/>
<reference evidence="2" key="1">
    <citation type="submission" date="2023-01" db="EMBL/GenBank/DDBJ databases">
        <title>The chitinases involved in constricting ring structure development in the nematode-trapping fungus Drechslerella dactyloides.</title>
        <authorList>
            <person name="Wang R."/>
            <person name="Zhang L."/>
            <person name="Tang P."/>
            <person name="Li S."/>
            <person name="Liang L."/>
        </authorList>
    </citation>
    <scope>NUCLEOTIDE SEQUENCE</scope>
    <source>
        <strain evidence="2">YMF1.00031</strain>
    </source>
</reference>
<gene>
    <name evidence="2" type="ORF">Dda_1412</name>
</gene>
<evidence type="ECO:0000313" key="3">
    <source>
        <dbReference type="Proteomes" id="UP001221413"/>
    </source>
</evidence>
<dbReference type="Proteomes" id="UP001221413">
    <property type="component" value="Unassembled WGS sequence"/>
</dbReference>
<feature type="region of interest" description="Disordered" evidence="1">
    <location>
        <begin position="1"/>
        <end position="72"/>
    </location>
</feature>
<sequence>MHAAPRQWTQWRPIEEPAAVTAGLKERSHLDDASERSFGRSWKGSPDRAGEMNSNESAAMGRRVTAHPNVPFQMTPYHLTKALI</sequence>
<organism evidence="2 3">
    <name type="scientific">Drechslerella dactyloides</name>
    <name type="common">Nematode-trapping fungus</name>
    <name type="synonym">Arthrobotrys dactyloides</name>
    <dbReference type="NCBI Taxonomy" id="74499"/>
    <lineage>
        <taxon>Eukaryota</taxon>
        <taxon>Fungi</taxon>
        <taxon>Dikarya</taxon>
        <taxon>Ascomycota</taxon>
        <taxon>Pezizomycotina</taxon>
        <taxon>Orbiliomycetes</taxon>
        <taxon>Orbiliales</taxon>
        <taxon>Orbiliaceae</taxon>
        <taxon>Drechslerella</taxon>
    </lineage>
</organism>
<proteinExistence type="predicted"/>
<protein>
    <submittedName>
        <fullName evidence="2">Uncharacterized protein</fullName>
    </submittedName>
</protein>
<keyword evidence="3" id="KW-1185">Reference proteome</keyword>
<evidence type="ECO:0000313" key="2">
    <source>
        <dbReference type="EMBL" id="KAJ6262855.1"/>
    </source>
</evidence>
<evidence type="ECO:0000256" key="1">
    <source>
        <dbReference type="SAM" id="MobiDB-lite"/>
    </source>
</evidence>
<comment type="caution">
    <text evidence="2">The sequence shown here is derived from an EMBL/GenBank/DDBJ whole genome shotgun (WGS) entry which is preliminary data.</text>
</comment>
<dbReference type="EMBL" id="JAQGDS010000002">
    <property type="protein sequence ID" value="KAJ6262855.1"/>
    <property type="molecule type" value="Genomic_DNA"/>
</dbReference>
<feature type="compositionally biased region" description="Basic and acidic residues" evidence="1">
    <location>
        <begin position="24"/>
        <end position="38"/>
    </location>
</feature>